<gene>
    <name evidence="1" type="ordered locus">Q7C_1598</name>
</gene>
<dbReference type="HOGENOM" id="CLU_2717738_0_0_6"/>
<sequence length="72" mass="8702">MQAAITELETRYRQQASACLALQISRNYRLLTEMDAHPLKQRLWQSLSRRWWLSYQLHRGSRLNCETYEMSL</sequence>
<name>I1YIK4_METFJ</name>
<proteinExistence type="predicted"/>
<dbReference type="EMBL" id="CP003380">
    <property type="protein sequence ID" value="AFJ02747.1"/>
    <property type="molecule type" value="Genomic_DNA"/>
</dbReference>
<evidence type="ECO:0000313" key="2">
    <source>
        <dbReference type="Proteomes" id="UP000009145"/>
    </source>
</evidence>
<reference evidence="1 2" key="1">
    <citation type="journal article" date="2012" name="J. Bacteriol.">
        <title>Complete genome sequences of Methylophaga sp. strain JAM1 and Methylophaga sp. strain JAM7.</title>
        <authorList>
            <person name="Villeneuve C."/>
            <person name="Martineau C."/>
            <person name="Mauffrey F."/>
            <person name="Villemur R."/>
        </authorList>
    </citation>
    <scope>NUCLEOTIDE SEQUENCE [LARGE SCALE GENOMIC DNA]</scope>
    <source>
        <strain evidence="1 2">JAM7</strain>
    </source>
</reference>
<dbReference type="PATRIC" id="fig|754477.3.peg.1576"/>
<keyword evidence="2" id="KW-1185">Reference proteome</keyword>
<accession>I1YIK4</accession>
<dbReference type="Proteomes" id="UP000009145">
    <property type="component" value="Chromosome"/>
</dbReference>
<evidence type="ECO:0000313" key="1">
    <source>
        <dbReference type="EMBL" id="AFJ02747.1"/>
    </source>
</evidence>
<organism evidence="1 2">
    <name type="scientific">Methylophaga frappieri (strain ATCC BAA-2434 / DSM 25690 / JAM7)</name>
    <dbReference type="NCBI Taxonomy" id="754477"/>
    <lineage>
        <taxon>Bacteria</taxon>
        <taxon>Pseudomonadati</taxon>
        <taxon>Pseudomonadota</taxon>
        <taxon>Gammaproteobacteria</taxon>
        <taxon>Thiotrichales</taxon>
        <taxon>Piscirickettsiaceae</taxon>
        <taxon>Methylophaga</taxon>
    </lineage>
</organism>
<dbReference type="AlphaFoldDB" id="I1YIK4"/>
<protein>
    <submittedName>
        <fullName evidence="1">Uncharacterized protein</fullName>
    </submittedName>
</protein>
<dbReference type="KEGG" id="mec:Q7C_1598"/>
<dbReference type="STRING" id="754477.Q7C_1598"/>